<dbReference type="GO" id="GO:0004222">
    <property type="term" value="F:metalloendopeptidase activity"/>
    <property type="evidence" value="ECO:0007669"/>
    <property type="project" value="TreeGrafter"/>
</dbReference>
<name>A0A2U8DS90_9CLOT</name>
<feature type="chain" id="PRO_5039369728" evidence="2">
    <location>
        <begin position="22"/>
        <end position="1124"/>
    </location>
</feature>
<dbReference type="Gene3D" id="2.60.40.1220">
    <property type="match status" value="1"/>
</dbReference>
<evidence type="ECO:0000313" key="4">
    <source>
        <dbReference type="EMBL" id="AWI04982.1"/>
    </source>
</evidence>
<protein>
    <submittedName>
        <fullName evidence="4">Peptidase M16</fullName>
    </submittedName>
</protein>
<proteinExistence type="predicted"/>
<dbReference type="PANTHER" id="PTHR43016:SF13">
    <property type="entry name" value="PRESEQUENCE PROTEASE, MITOCHONDRIAL"/>
    <property type="match status" value="1"/>
</dbReference>
<dbReference type="Pfam" id="PF08367">
    <property type="entry name" value="M16C_assoc"/>
    <property type="match status" value="1"/>
</dbReference>
<feature type="signal peptide" evidence="2">
    <location>
        <begin position="1"/>
        <end position="21"/>
    </location>
</feature>
<dbReference type="InterPro" id="IPR011765">
    <property type="entry name" value="Pept_M16_N"/>
</dbReference>
<dbReference type="RefSeq" id="WP_032076366.1">
    <property type="nucleotide sequence ID" value="NZ_CP020953.1"/>
</dbReference>
<dbReference type="InterPro" id="IPR007863">
    <property type="entry name" value="Peptidase_M16_C"/>
</dbReference>
<gene>
    <name evidence="4" type="ORF">B9W14_10895</name>
</gene>
<evidence type="ECO:0000259" key="3">
    <source>
        <dbReference type="SMART" id="SM01264"/>
    </source>
</evidence>
<dbReference type="Gene3D" id="3.30.830.10">
    <property type="entry name" value="Metalloenzyme, LuxS/M16 peptidase-like"/>
    <property type="match status" value="4"/>
</dbReference>
<dbReference type="SUPFAM" id="SSF63411">
    <property type="entry name" value="LuxS/MPP-like metallohydrolase"/>
    <property type="match status" value="4"/>
</dbReference>
<dbReference type="Pfam" id="PF00675">
    <property type="entry name" value="Peptidase_M16"/>
    <property type="match status" value="1"/>
</dbReference>
<organism evidence="4 5">
    <name type="scientific">Clostridium drakei</name>
    <dbReference type="NCBI Taxonomy" id="332101"/>
    <lineage>
        <taxon>Bacteria</taxon>
        <taxon>Bacillati</taxon>
        <taxon>Bacillota</taxon>
        <taxon>Clostridia</taxon>
        <taxon>Eubacteriales</taxon>
        <taxon>Clostridiaceae</taxon>
        <taxon>Clostridium</taxon>
    </lineage>
</organism>
<keyword evidence="1 2" id="KW-0732">Signal</keyword>
<dbReference type="InterPro" id="IPR013578">
    <property type="entry name" value="Peptidase_M16C_assoc"/>
</dbReference>
<dbReference type="InterPro" id="IPR032812">
    <property type="entry name" value="SbsA_Ig"/>
</dbReference>
<evidence type="ECO:0000256" key="2">
    <source>
        <dbReference type="SAM" id="SignalP"/>
    </source>
</evidence>
<dbReference type="PANTHER" id="PTHR43016">
    <property type="entry name" value="PRESEQUENCE PROTEASE"/>
    <property type="match status" value="1"/>
</dbReference>
<dbReference type="AlphaFoldDB" id="A0A2U8DS90"/>
<reference evidence="5" key="1">
    <citation type="submission" date="2017-04" db="EMBL/GenBank/DDBJ databases">
        <authorList>
            <person name="Song Y."/>
            <person name="Cho B.-K."/>
        </authorList>
    </citation>
    <scope>NUCLEOTIDE SEQUENCE [LARGE SCALE GENOMIC DNA]</scope>
    <source>
        <strain evidence="5">SL1</strain>
    </source>
</reference>
<evidence type="ECO:0000313" key="5">
    <source>
        <dbReference type="Proteomes" id="UP000244910"/>
    </source>
</evidence>
<feature type="domain" description="Peptidase M16C associated" evidence="3">
    <location>
        <begin position="499"/>
        <end position="748"/>
    </location>
</feature>
<sequence length="1124" mass="128086">MNKRLKSIIALTVVTMLSSQAFIMELSNNVKAESSNVQVSSTINDSLGGFQLVSKKWIEDLKSNVCIYKHVKSGAQLIYLQNDSDNKMMCVNFRTPTKDNKGVNHVIEHSVLYGSKNYPVKDVLSEMAKQSLTTYLNAVTTNDSTLYPVSSKNDKDFQNLMGIYLDAVFYPNVLKDKRIFEQEGIRYELNSPNDDLTYNGVVYNEMKGNYSSPDWVLDRAVNQSLFPDTSYKYEAGGAPDEMPNLTYEEFLKTYNENYNPANSYLYLYGKMDIDKTLKFIGEKYLNNFDKKEVNTELQLQKPFNQSVEKTVEYSLPEGASTKNKSYLSLNYVIDKNTNKDVVEAFSFLQTLLGGIPSSPIKKALKDNGFGENVSIKFDFSGIQPVFSIIAENVDESQKDKFKQVVNDSLKNIVQNGFDDQLLNSIYKVYELNNRMVKGDYALAYDVLIMRSWMHEGDPIAYLNVDSDIANIKEKVKPEHFKELIKTYLLDNKSSSLVVLKPVTGLENKKEVELKSKLAAYKASLSKDQLDSLVRSTQDLKKWQNTPPTKEELNTLPTLTREDINTNTKEYKTVEKTESGVKVLEHPIYTNGIDFTTLYFDTSTVPQDKLGYVYLLSNVLGNIATKNYSKDDLREQTLINSGGITLSPECVVNHEDSNLYYPKMTVTLMPLNENLKNGFNILNEIIFNSNLNDKPRLKEIISNLKIQREQQLAYNGNLLGKEKLLSYMSESGKYNAYKDDGFYSLLCDLDKNFDSKSDEIIKNLKQVRELVFNKKDLIVSFTGNEENYKTFADNLNYFLSDLKNKNLKKYKYSFDDSTINEGLIIPSTVQYVYKGGDLKKSGYTENGKIKVLENILNMDYLSPIIRERDGAYGAYMGVDNNKVVFSSYRDPNLQKTIDTFNQTPEFLKNFNADEKQMTNYIIGTVGQEDNKYSKLDQYYGAAADGIIADNLYLTGTKQSDLEKERRDIISTTAEDIRNFAPVMDAVLKQNYLCVVGGETKIEESKKNFMTIKNVLTSKEEKGNIINMEKKDNVSSNKTWTFKFAKDLDKVTVNTANVYVLNDKNQQVKVNVSYDKDNKAIKVAPVNSYEKGKKYTIFIKDIQSVQKDKTSSKLIAPVNMEFVIEK</sequence>
<dbReference type="Proteomes" id="UP000244910">
    <property type="component" value="Chromosome"/>
</dbReference>
<dbReference type="KEGG" id="cdrk:B9W14_10895"/>
<dbReference type="GO" id="GO:0046872">
    <property type="term" value="F:metal ion binding"/>
    <property type="evidence" value="ECO:0007669"/>
    <property type="project" value="InterPro"/>
</dbReference>
<dbReference type="Pfam" id="PF13205">
    <property type="entry name" value="Big_5"/>
    <property type="match status" value="1"/>
</dbReference>
<evidence type="ECO:0000256" key="1">
    <source>
        <dbReference type="ARBA" id="ARBA00022729"/>
    </source>
</evidence>
<dbReference type="InterPro" id="IPR014755">
    <property type="entry name" value="Cu-Rt/internalin_Ig-like"/>
</dbReference>
<dbReference type="EMBL" id="CP020953">
    <property type="protein sequence ID" value="AWI04982.1"/>
    <property type="molecule type" value="Genomic_DNA"/>
</dbReference>
<dbReference type="InterPro" id="IPR055130">
    <property type="entry name" value="PreP_C"/>
</dbReference>
<dbReference type="GO" id="GO:0016485">
    <property type="term" value="P:protein processing"/>
    <property type="evidence" value="ECO:0007669"/>
    <property type="project" value="TreeGrafter"/>
</dbReference>
<dbReference type="OrthoDB" id="9762027at2"/>
<dbReference type="InterPro" id="IPR011249">
    <property type="entry name" value="Metalloenz_LuxS/M16"/>
</dbReference>
<dbReference type="SMART" id="SM01264">
    <property type="entry name" value="M16C_associated"/>
    <property type="match status" value="1"/>
</dbReference>
<dbReference type="Pfam" id="PF22516">
    <property type="entry name" value="PreP_C"/>
    <property type="match status" value="1"/>
</dbReference>
<dbReference type="Pfam" id="PF05193">
    <property type="entry name" value="Peptidase_M16_C"/>
    <property type="match status" value="1"/>
</dbReference>
<accession>A0A2U8DS90</accession>
<keyword evidence="5" id="KW-1185">Reference proteome</keyword>